<dbReference type="HOGENOM" id="CLU_2323962_0_0_1"/>
<evidence type="ECO:0000256" key="1">
    <source>
        <dbReference type="SAM" id="Phobius"/>
    </source>
</evidence>
<evidence type="ECO:0000313" key="4">
    <source>
        <dbReference type="Proteomes" id="UP000002051"/>
    </source>
</evidence>
<reference evidence="3" key="3">
    <citation type="submission" date="2015-04" db="UniProtKB">
        <authorList>
            <consortium name="EnsemblPlants"/>
        </authorList>
    </citation>
    <scope>IDENTIFICATION</scope>
    <source>
        <strain evidence="3">cv. Jemalong A17</strain>
    </source>
</reference>
<dbReference type="EnsemblPlants" id="AES95140">
    <property type="protein sequence ID" value="AES95140"/>
    <property type="gene ID" value="MTR_5g022250"/>
</dbReference>
<reference evidence="2 4" key="2">
    <citation type="journal article" date="2014" name="BMC Genomics">
        <title>An improved genome release (version Mt4.0) for the model legume Medicago truncatula.</title>
        <authorList>
            <person name="Tang H."/>
            <person name="Krishnakumar V."/>
            <person name="Bidwell S."/>
            <person name="Rosen B."/>
            <person name="Chan A."/>
            <person name="Zhou S."/>
            <person name="Gentzbittel L."/>
            <person name="Childs K.L."/>
            <person name="Yandell M."/>
            <person name="Gundlach H."/>
            <person name="Mayer K.F."/>
            <person name="Schwartz D.C."/>
            <person name="Town C.D."/>
        </authorList>
    </citation>
    <scope>GENOME REANNOTATION</scope>
    <source>
        <strain evidence="3 4">cv. Jemalong A17</strain>
    </source>
</reference>
<dbReference type="EMBL" id="CM001221">
    <property type="protein sequence ID" value="AES95140.1"/>
    <property type="molecule type" value="Genomic_DNA"/>
</dbReference>
<organism evidence="2 4">
    <name type="scientific">Medicago truncatula</name>
    <name type="common">Barrel medic</name>
    <name type="synonym">Medicago tribuloides</name>
    <dbReference type="NCBI Taxonomy" id="3880"/>
    <lineage>
        <taxon>Eukaryota</taxon>
        <taxon>Viridiplantae</taxon>
        <taxon>Streptophyta</taxon>
        <taxon>Embryophyta</taxon>
        <taxon>Tracheophyta</taxon>
        <taxon>Spermatophyta</taxon>
        <taxon>Magnoliopsida</taxon>
        <taxon>eudicotyledons</taxon>
        <taxon>Gunneridae</taxon>
        <taxon>Pentapetalae</taxon>
        <taxon>rosids</taxon>
        <taxon>fabids</taxon>
        <taxon>Fabales</taxon>
        <taxon>Fabaceae</taxon>
        <taxon>Papilionoideae</taxon>
        <taxon>50 kb inversion clade</taxon>
        <taxon>NPAAA clade</taxon>
        <taxon>Hologalegina</taxon>
        <taxon>IRL clade</taxon>
        <taxon>Trifolieae</taxon>
        <taxon>Medicago</taxon>
    </lineage>
</organism>
<keyword evidence="4" id="KW-1185">Reference proteome</keyword>
<reference evidence="2 4" key="1">
    <citation type="journal article" date="2011" name="Nature">
        <title>The Medicago genome provides insight into the evolution of rhizobial symbioses.</title>
        <authorList>
            <person name="Young N.D."/>
            <person name="Debelle F."/>
            <person name="Oldroyd G.E."/>
            <person name="Geurts R."/>
            <person name="Cannon S.B."/>
            <person name="Udvardi M.K."/>
            <person name="Benedito V.A."/>
            <person name="Mayer K.F."/>
            <person name="Gouzy J."/>
            <person name="Schoof H."/>
            <person name="Van de Peer Y."/>
            <person name="Proost S."/>
            <person name="Cook D.R."/>
            <person name="Meyers B.C."/>
            <person name="Spannagl M."/>
            <person name="Cheung F."/>
            <person name="De Mita S."/>
            <person name="Krishnakumar V."/>
            <person name="Gundlach H."/>
            <person name="Zhou S."/>
            <person name="Mudge J."/>
            <person name="Bharti A.K."/>
            <person name="Murray J.D."/>
            <person name="Naoumkina M.A."/>
            <person name="Rosen B."/>
            <person name="Silverstein K.A."/>
            <person name="Tang H."/>
            <person name="Rombauts S."/>
            <person name="Zhao P.X."/>
            <person name="Zhou P."/>
            <person name="Barbe V."/>
            <person name="Bardou P."/>
            <person name="Bechner M."/>
            <person name="Bellec A."/>
            <person name="Berger A."/>
            <person name="Berges H."/>
            <person name="Bidwell S."/>
            <person name="Bisseling T."/>
            <person name="Choisne N."/>
            <person name="Couloux A."/>
            <person name="Denny R."/>
            <person name="Deshpande S."/>
            <person name="Dai X."/>
            <person name="Doyle J.J."/>
            <person name="Dudez A.M."/>
            <person name="Farmer A.D."/>
            <person name="Fouteau S."/>
            <person name="Franken C."/>
            <person name="Gibelin C."/>
            <person name="Gish J."/>
            <person name="Goldstein S."/>
            <person name="Gonzalez A.J."/>
            <person name="Green P.J."/>
            <person name="Hallab A."/>
            <person name="Hartog M."/>
            <person name="Hua A."/>
            <person name="Humphray S.J."/>
            <person name="Jeong D.H."/>
            <person name="Jing Y."/>
            <person name="Jocker A."/>
            <person name="Kenton S.M."/>
            <person name="Kim D.J."/>
            <person name="Klee K."/>
            <person name="Lai H."/>
            <person name="Lang C."/>
            <person name="Lin S."/>
            <person name="Macmil S.L."/>
            <person name="Magdelenat G."/>
            <person name="Matthews L."/>
            <person name="McCorrison J."/>
            <person name="Monaghan E.L."/>
            <person name="Mun J.H."/>
            <person name="Najar F.Z."/>
            <person name="Nicholson C."/>
            <person name="Noirot C."/>
            <person name="O'Bleness M."/>
            <person name="Paule C.R."/>
            <person name="Poulain J."/>
            <person name="Prion F."/>
            <person name="Qin B."/>
            <person name="Qu C."/>
            <person name="Retzel E.F."/>
            <person name="Riddle C."/>
            <person name="Sallet E."/>
            <person name="Samain S."/>
            <person name="Samson N."/>
            <person name="Sanders I."/>
            <person name="Saurat O."/>
            <person name="Scarpelli C."/>
            <person name="Schiex T."/>
            <person name="Segurens B."/>
            <person name="Severin A.J."/>
            <person name="Sherrier D.J."/>
            <person name="Shi R."/>
            <person name="Sims S."/>
            <person name="Singer S.R."/>
            <person name="Sinharoy S."/>
            <person name="Sterck L."/>
            <person name="Viollet A."/>
            <person name="Wang B.B."/>
            <person name="Wang K."/>
            <person name="Wang M."/>
            <person name="Wang X."/>
            <person name="Warfsmann J."/>
            <person name="Weissenbach J."/>
            <person name="White D.D."/>
            <person name="White J.D."/>
            <person name="Wiley G.B."/>
            <person name="Wincker P."/>
            <person name="Xing Y."/>
            <person name="Yang L."/>
            <person name="Yao Z."/>
            <person name="Ying F."/>
            <person name="Zhai J."/>
            <person name="Zhou L."/>
            <person name="Zuber A."/>
            <person name="Denarie J."/>
            <person name="Dixon R.A."/>
            <person name="May G.D."/>
            <person name="Schwartz D.C."/>
            <person name="Rogers J."/>
            <person name="Quetier F."/>
            <person name="Town C.D."/>
            <person name="Roe B.A."/>
        </authorList>
    </citation>
    <scope>NUCLEOTIDE SEQUENCE [LARGE SCALE GENOMIC DNA]</scope>
    <source>
        <strain evidence="2">A17</strain>
        <strain evidence="3 4">cv. Jemalong A17</strain>
    </source>
</reference>
<gene>
    <name evidence="2" type="ordered locus">MTR_5g022250</name>
</gene>
<accession>G7JW92</accession>
<keyword evidence="1" id="KW-0472">Membrane</keyword>
<evidence type="ECO:0000313" key="3">
    <source>
        <dbReference type="EnsemblPlants" id="AES95140"/>
    </source>
</evidence>
<dbReference type="PaxDb" id="3880-AES95140"/>
<proteinExistence type="predicted"/>
<feature type="transmembrane region" description="Helical" evidence="1">
    <location>
        <begin position="61"/>
        <end position="86"/>
    </location>
</feature>
<evidence type="ECO:0000313" key="2">
    <source>
        <dbReference type="EMBL" id="AES95140.1"/>
    </source>
</evidence>
<protein>
    <submittedName>
        <fullName evidence="2">Transmembrane protein, putative</fullName>
    </submittedName>
</protein>
<dbReference type="Proteomes" id="UP000002051">
    <property type="component" value="Chromosome 5"/>
</dbReference>
<dbReference type="AlphaFoldDB" id="G7JW92"/>
<sequence length="99" mass="11394">MDPKYDLHHRPKFQISSSKIPDFFVQNSSTIRPTYTSSPSHSFIKIPDFFLHLCGSRFPDFFLQLCGTRLFVFFNLYLVCATTAILRPPPDSPSLGFVF</sequence>
<name>G7JW92_MEDTR</name>
<keyword evidence="1" id="KW-1133">Transmembrane helix</keyword>
<keyword evidence="1 2" id="KW-0812">Transmembrane</keyword>